<accession>A0A131Y719</accession>
<feature type="region of interest" description="Disordered" evidence="1">
    <location>
        <begin position="232"/>
        <end position="260"/>
    </location>
</feature>
<name>A0A131Y719_IXORI</name>
<protein>
    <submittedName>
        <fullName evidence="2">Putative secreted protein</fullName>
    </submittedName>
</protein>
<evidence type="ECO:0000313" key="2">
    <source>
        <dbReference type="EMBL" id="JAP75029.1"/>
    </source>
</evidence>
<dbReference type="SUPFAM" id="SSF57850">
    <property type="entry name" value="RING/U-box"/>
    <property type="match status" value="1"/>
</dbReference>
<dbReference type="InterPro" id="IPR013083">
    <property type="entry name" value="Znf_RING/FYVE/PHD"/>
</dbReference>
<dbReference type="SUPFAM" id="SSF49599">
    <property type="entry name" value="TRAF domain-like"/>
    <property type="match status" value="1"/>
</dbReference>
<feature type="non-terminal residue" evidence="2">
    <location>
        <position position="1"/>
    </location>
</feature>
<organism evidence="2">
    <name type="scientific">Ixodes ricinus</name>
    <name type="common">Common tick</name>
    <name type="synonym">Acarus ricinus</name>
    <dbReference type="NCBI Taxonomy" id="34613"/>
    <lineage>
        <taxon>Eukaryota</taxon>
        <taxon>Metazoa</taxon>
        <taxon>Ecdysozoa</taxon>
        <taxon>Arthropoda</taxon>
        <taxon>Chelicerata</taxon>
        <taxon>Arachnida</taxon>
        <taxon>Acari</taxon>
        <taxon>Parasitiformes</taxon>
        <taxon>Ixodida</taxon>
        <taxon>Ixodoidea</taxon>
        <taxon>Ixodidae</taxon>
        <taxon>Ixodinae</taxon>
        <taxon>Ixodes</taxon>
    </lineage>
</organism>
<evidence type="ECO:0000256" key="1">
    <source>
        <dbReference type="SAM" id="MobiDB-lite"/>
    </source>
</evidence>
<sequence length="306" mass="34351">SMSRIYTLKKFPGAWNGEPVKIVSEQRWRRVRPCCTCGAVTKEVILLPCSHVLCRGCHWEMQTPGQACLCPRDGRAFTESQIQYFMTPVEDVLELLVKCPNEKIGCGFVCALGTLSSHLSNSCEFKSTKEAAPRACSSLCLRGFSPNCFHQPPARQNQEIETSNLPAPEPELTTKDKAEQVLRMLEKLGYVEPRSGHVPVDSSSLNASDPAKENIWKNYFPHPISSQHFCYALPGDNRTPQGPRPLTPPQPERQERQNDARCSRCDTLIAIMVRLVRSIYATGSDHFEIMSMLAEVIDQLRSMPEN</sequence>
<dbReference type="AlphaFoldDB" id="A0A131Y719"/>
<reference evidence="2" key="1">
    <citation type="submission" date="2016-02" db="EMBL/GenBank/DDBJ databases">
        <title>RNAseq analyses of the midgut from blood- or serum-fed Ixodes ricinus ticks.</title>
        <authorList>
            <person name="Perner J."/>
            <person name="Provaznik J."/>
            <person name="Schrenkova J."/>
            <person name="Urbanova V."/>
            <person name="Ribeiro J.M."/>
            <person name="Kopacek P."/>
        </authorList>
    </citation>
    <scope>NUCLEOTIDE SEQUENCE</scope>
    <source>
        <tissue evidence="2">Gut</tissue>
    </source>
</reference>
<dbReference type="EMBL" id="GEFM01000767">
    <property type="protein sequence ID" value="JAP75029.1"/>
    <property type="molecule type" value="mRNA"/>
</dbReference>
<proteinExistence type="evidence at transcript level"/>
<feature type="compositionally biased region" description="Pro residues" evidence="1">
    <location>
        <begin position="242"/>
        <end position="251"/>
    </location>
</feature>
<dbReference type="Gene3D" id="3.30.40.10">
    <property type="entry name" value="Zinc/RING finger domain, C3HC4 (zinc finger)"/>
    <property type="match status" value="1"/>
</dbReference>